<dbReference type="Proteomes" id="UP001521785">
    <property type="component" value="Unassembled WGS sequence"/>
</dbReference>
<evidence type="ECO:0000313" key="2">
    <source>
        <dbReference type="Proteomes" id="UP001521785"/>
    </source>
</evidence>
<keyword evidence="2" id="KW-1185">Reference proteome</keyword>
<comment type="caution">
    <text evidence="1">The sequence shown here is derived from an EMBL/GenBank/DDBJ whole genome shotgun (WGS) entry which is preliminary data.</text>
</comment>
<dbReference type="EMBL" id="JAKJXO020000014">
    <property type="protein sequence ID" value="KAL1596380.1"/>
    <property type="molecule type" value="Genomic_DNA"/>
</dbReference>
<name>A0ABR3QW47_9PLEO</name>
<gene>
    <name evidence="1" type="ORF">SLS60_009026</name>
</gene>
<protein>
    <submittedName>
        <fullName evidence="1">Uncharacterized protein</fullName>
    </submittedName>
</protein>
<accession>A0ABR3QW47</accession>
<reference evidence="1 2" key="1">
    <citation type="submission" date="2024-02" db="EMBL/GenBank/DDBJ databases">
        <title>De novo assembly and annotation of 12 fungi associated with fruit tree decline syndrome in Ontario, Canada.</title>
        <authorList>
            <person name="Sulman M."/>
            <person name="Ellouze W."/>
            <person name="Ilyukhin E."/>
        </authorList>
    </citation>
    <scope>NUCLEOTIDE SEQUENCE [LARGE SCALE GENOMIC DNA]</scope>
    <source>
        <strain evidence="1 2">M42-189</strain>
    </source>
</reference>
<sequence length="317" mass="36879">MHRQCMGRGTYFDIPRHLNAATRVLALRFFKQTSTIGSTFDRLAVESVLYQIFLASTGLWSDEEVNRRLDFDFDLDFWLRAEGLLDCSRVFQGQSNSTNSPVLGVPFSLFRLALQSKQMYQGAISYNQEAMNKIRGEIEVWESLVLREEEIDELSENEKRNHQHSFYKSASYLFILIVSLLLEQLDTLHIIQDVQTDNPGESVEHRSRPPLAADPDSWQIKKAVQILQSYEHDNEWASCFIGNWPVYSIGFFMVRPDHVQLSRNELRRRWDLTKFNQVARFCNDLEKTWAQRGLLIKNEIEPVGGCFKSSLYARKPV</sequence>
<organism evidence="1 2">
    <name type="scientific">Paraconiothyrium brasiliense</name>
    <dbReference type="NCBI Taxonomy" id="300254"/>
    <lineage>
        <taxon>Eukaryota</taxon>
        <taxon>Fungi</taxon>
        <taxon>Dikarya</taxon>
        <taxon>Ascomycota</taxon>
        <taxon>Pezizomycotina</taxon>
        <taxon>Dothideomycetes</taxon>
        <taxon>Pleosporomycetidae</taxon>
        <taxon>Pleosporales</taxon>
        <taxon>Massarineae</taxon>
        <taxon>Didymosphaeriaceae</taxon>
        <taxon>Paraconiothyrium</taxon>
    </lineage>
</organism>
<evidence type="ECO:0000313" key="1">
    <source>
        <dbReference type="EMBL" id="KAL1596380.1"/>
    </source>
</evidence>
<proteinExistence type="predicted"/>